<evidence type="ECO:0000259" key="6">
    <source>
        <dbReference type="Pfam" id="PF14759"/>
    </source>
</evidence>
<dbReference type="PANTHER" id="PTHR43557:SF2">
    <property type="entry name" value="RIESKE DOMAIN-CONTAINING PROTEIN-RELATED"/>
    <property type="match status" value="1"/>
</dbReference>
<feature type="domain" description="FAD/NAD(P)-binding" evidence="5">
    <location>
        <begin position="5"/>
        <end position="302"/>
    </location>
</feature>
<evidence type="ECO:0000313" key="8">
    <source>
        <dbReference type="Proteomes" id="UP001556631"/>
    </source>
</evidence>
<dbReference type="InterPro" id="IPR023753">
    <property type="entry name" value="FAD/NAD-binding_dom"/>
</dbReference>
<protein>
    <submittedName>
        <fullName evidence="7">NAD(P)/FAD-dependent oxidoreductase</fullName>
    </submittedName>
</protein>
<dbReference type="PANTHER" id="PTHR43557">
    <property type="entry name" value="APOPTOSIS-INDUCING FACTOR 1"/>
    <property type="match status" value="1"/>
</dbReference>
<keyword evidence="8" id="KW-1185">Reference proteome</keyword>
<dbReference type="EMBL" id="JBFPJR010000019">
    <property type="protein sequence ID" value="MEX0428353.1"/>
    <property type="molecule type" value="Genomic_DNA"/>
</dbReference>
<gene>
    <name evidence="7" type="ORF">AB3X52_12045</name>
</gene>
<dbReference type="InterPro" id="IPR036188">
    <property type="entry name" value="FAD/NAD-bd_sf"/>
</dbReference>
<feature type="domain" description="Reductase C-terminal" evidence="6">
    <location>
        <begin position="321"/>
        <end position="404"/>
    </location>
</feature>
<dbReference type="InterPro" id="IPR016156">
    <property type="entry name" value="FAD/NAD-linked_Rdtase_dimer_sf"/>
</dbReference>
<dbReference type="Gene3D" id="3.30.390.30">
    <property type="match status" value="1"/>
</dbReference>
<keyword evidence="4" id="KW-0560">Oxidoreductase</keyword>
<organism evidence="7 8">
    <name type="scientific">Nocardioides eburneus</name>
    <dbReference type="NCBI Taxonomy" id="3231482"/>
    <lineage>
        <taxon>Bacteria</taxon>
        <taxon>Bacillati</taxon>
        <taxon>Actinomycetota</taxon>
        <taxon>Actinomycetes</taxon>
        <taxon>Propionibacteriales</taxon>
        <taxon>Nocardioidaceae</taxon>
        <taxon>Nocardioides</taxon>
    </lineage>
</organism>
<keyword evidence="2" id="KW-0285">Flavoprotein</keyword>
<dbReference type="PRINTS" id="PR00368">
    <property type="entry name" value="FADPNR"/>
</dbReference>
<dbReference type="Pfam" id="PF14759">
    <property type="entry name" value="Reductase_C"/>
    <property type="match status" value="1"/>
</dbReference>
<evidence type="ECO:0000256" key="1">
    <source>
        <dbReference type="ARBA" id="ARBA00001974"/>
    </source>
</evidence>
<dbReference type="InterPro" id="IPR028202">
    <property type="entry name" value="Reductase_C"/>
</dbReference>
<accession>A0ABV3SZR4</accession>
<dbReference type="PRINTS" id="PR00411">
    <property type="entry name" value="PNDRDTASEI"/>
</dbReference>
<dbReference type="SUPFAM" id="SSF55424">
    <property type="entry name" value="FAD/NAD-linked reductases, dimerisation (C-terminal) domain"/>
    <property type="match status" value="1"/>
</dbReference>
<dbReference type="RefSeq" id="WP_367994325.1">
    <property type="nucleotide sequence ID" value="NZ_JBFPJR010000019.1"/>
</dbReference>
<proteinExistence type="predicted"/>
<dbReference type="Proteomes" id="UP001556631">
    <property type="component" value="Unassembled WGS sequence"/>
</dbReference>
<comment type="cofactor">
    <cofactor evidence="1">
        <name>FAD</name>
        <dbReference type="ChEBI" id="CHEBI:57692"/>
    </cofactor>
</comment>
<evidence type="ECO:0000256" key="3">
    <source>
        <dbReference type="ARBA" id="ARBA00022827"/>
    </source>
</evidence>
<reference evidence="7 8" key="1">
    <citation type="submission" date="2024-07" db="EMBL/GenBank/DDBJ databases">
        <authorList>
            <person name="Lee S."/>
            <person name="Kang M."/>
        </authorList>
    </citation>
    <scope>NUCLEOTIDE SEQUENCE [LARGE SCALE GENOMIC DNA]</scope>
    <source>
        <strain evidence="7 8">DS6</strain>
    </source>
</reference>
<dbReference type="SUPFAM" id="SSF51905">
    <property type="entry name" value="FAD/NAD(P)-binding domain"/>
    <property type="match status" value="2"/>
</dbReference>
<evidence type="ECO:0000256" key="2">
    <source>
        <dbReference type="ARBA" id="ARBA00022630"/>
    </source>
</evidence>
<evidence type="ECO:0000313" key="7">
    <source>
        <dbReference type="EMBL" id="MEX0428353.1"/>
    </source>
</evidence>
<dbReference type="Gene3D" id="3.50.50.60">
    <property type="entry name" value="FAD/NAD(P)-binding domain"/>
    <property type="match status" value="2"/>
</dbReference>
<keyword evidence="3" id="KW-0274">FAD</keyword>
<dbReference type="Pfam" id="PF07992">
    <property type="entry name" value="Pyr_redox_2"/>
    <property type="match status" value="1"/>
</dbReference>
<name>A0ABV3SZR4_9ACTN</name>
<comment type="caution">
    <text evidence="7">The sequence shown here is derived from an EMBL/GenBank/DDBJ whole genome shotgun (WGS) entry which is preliminary data.</text>
</comment>
<evidence type="ECO:0000256" key="4">
    <source>
        <dbReference type="ARBA" id="ARBA00023002"/>
    </source>
</evidence>
<dbReference type="InterPro" id="IPR050446">
    <property type="entry name" value="FAD-oxidoreductase/Apoptosis"/>
</dbReference>
<evidence type="ECO:0000259" key="5">
    <source>
        <dbReference type="Pfam" id="PF07992"/>
    </source>
</evidence>
<sequence length="413" mass="43082">MNAGVVIVGAGQAGYQVAASLREAGYREPIALVGDEPNAPYERPPLSKAFLTGEAAASELEIRPARFFTDRAICTVLGRRAVGVDRVARRVRLDDGTVLAYAHLVLATGARPRMLAIPGHDLPGVHTLRTHEDAEALRAALRVARDVVVVGGGFLGLEVASGVAKLGSHVTVIEAAPRPMARAVSPPTADWFAQAHRTAGVSLELGTTIAEVVDEGGTVAGVRTDDGRVIPADVVLVAVGVAAEDELARAAGLETSNGVVVDATLTTSDPHVSAVGDCAAFPSGEHGGLIRLESVQNATDHGRAVAARLTGSPQAYRAVPWFWSEQGTWKLQIAGIATGADTFVVRGEMGTGRFSVFCFHDGRLVAVESVNRPADHVAARRMLAGGMLPGPDEVRDELFDARAFLSALAAGPR</sequence>